<evidence type="ECO:0000256" key="14">
    <source>
        <dbReference type="SAM" id="MobiDB-lite"/>
    </source>
</evidence>
<dbReference type="HOGENOM" id="CLU_007358_0_1_1"/>
<reference evidence="18 19" key="2">
    <citation type="submission" date="2013-12" db="EMBL/GenBank/DDBJ databases">
        <authorList>
            <person name="Yu Y."/>
            <person name="Lee S."/>
            <person name="de Baynast K."/>
            <person name="Wissotski M."/>
            <person name="Liu L."/>
            <person name="Talag J."/>
            <person name="Goicoechea J."/>
            <person name="Angelova A."/>
            <person name="Jetty R."/>
            <person name="Kudrna D."/>
            <person name="Golser W."/>
            <person name="Rivera L."/>
            <person name="Zhang J."/>
            <person name="Wing R."/>
        </authorList>
    </citation>
    <scope>NUCLEOTIDE SEQUENCE</scope>
</reference>
<dbReference type="InterPro" id="IPR001828">
    <property type="entry name" value="ANF_lig-bd_rcpt"/>
</dbReference>
<dbReference type="SUPFAM" id="SSF53850">
    <property type="entry name" value="Periplasmic binding protein-like II"/>
    <property type="match status" value="1"/>
</dbReference>
<feature type="chain" id="PRO_5007398341" description="Glutamate receptor" evidence="16">
    <location>
        <begin position="26"/>
        <end position="833"/>
    </location>
</feature>
<dbReference type="SUPFAM" id="SSF53822">
    <property type="entry name" value="Periplasmic binding protein-like I"/>
    <property type="match status" value="1"/>
</dbReference>
<feature type="transmembrane region" description="Helical" evidence="15">
    <location>
        <begin position="728"/>
        <end position="748"/>
    </location>
</feature>
<keyword evidence="8 13" id="KW-0472">Membrane</keyword>
<dbReference type="Pfam" id="PF01094">
    <property type="entry name" value="ANF_receptor"/>
    <property type="match status" value="1"/>
</dbReference>
<evidence type="ECO:0000256" key="7">
    <source>
        <dbReference type="ARBA" id="ARBA00023065"/>
    </source>
</evidence>
<dbReference type="PANTHER" id="PTHR34836">
    <property type="entry name" value="OS06G0188250 PROTEIN"/>
    <property type="match status" value="1"/>
</dbReference>
<keyword evidence="11 13" id="KW-1071">Ligand-gated ion channel</keyword>
<dbReference type="Gene3D" id="3.40.190.10">
    <property type="entry name" value="Periplasmic binding protein-like II"/>
    <property type="match status" value="3"/>
</dbReference>
<dbReference type="EnsemblPlants" id="LPERR06G20660.1">
    <property type="protein sequence ID" value="LPERR06G20660.1"/>
    <property type="gene ID" value="LPERR06G20660"/>
</dbReference>
<evidence type="ECO:0000256" key="16">
    <source>
        <dbReference type="SAM" id="SignalP"/>
    </source>
</evidence>
<dbReference type="EnsemblPlants" id="LPERR06G20660.2">
    <property type="protein sequence ID" value="LPERR06G20660.2"/>
    <property type="gene ID" value="LPERR06G20660"/>
</dbReference>
<keyword evidence="6 15" id="KW-1133">Transmembrane helix</keyword>
<evidence type="ECO:0000256" key="11">
    <source>
        <dbReference type="ARBA" id="ARBA00023286"/>
    </source>
</evidence>
<dbReference type="eggNOG" id="KOG1052">
    <property type="taxonomic scope" value="Eukaryota"/>
</dbReference>
<dbReference type="STRING" id="77586.A0A0D9WTA5"/>
<evidence type="ECO:0000256" key="3">
    <source>
        <dbReference type="ARBA" id="ARBA00022448"/>
    </source>
</evidence>
<dbReference type="InterPro" id="IPR017103">
    <property type="entry name" value="Iontropic_Glu_rcpt_pln"/>
</dbReference>
<keyword evidence="9 13" id="KW-0675">Receptor</keyword>
<accession>A0A0D9WTA5</accession>
<evidence type="ECO:0000256" key="12">
    <source>
        <dbReference type="ARBA" id="ARBA00023303"/>
    </source>
</evidence>
<keyword evidence="7 13" id="KW-0406">Ion transport</keyword>
<evidence type="ECO:0000256" key="9">
    <source>
        <dbReference type="ARBA" id="ARBA00023170"/>
    </source>
</evidence>
<evidence type="ECO:0000256" key="15">
    <source>
        <dbReference type="SAM" id="Phobius"/>
    </source>
</evidence>
<evidence type="ECO:0000256" key="4">
    <source>
        <dbReference type="ARBA" id="ARBA00022692"/>
    </source>
</evidence>
<evidence type="ECO:0000259" key="17">
    <source>
        <dbReference type="SMART" id="SM00079"/>
    </source>
</evidence>
<keyword evidence="10" id="KW-0325">Glycoprotein</keyword>
<dbReference type="Gramene" id="LPERR06G20660.1">
    <property type="protein sequence ID" value="LPERR06G20660.1"/>
    <property type="gene ID" value="LPERR06G20660"/>
</dbReference>
<dbReference type="Proteomes" id="UP000032180">
    <property type="component" value="Chromosome 6"/>
</dbReference>
<comment type="function">
    <text evidence="13">Glutamate-gated receptor that probably acts as non-selective cation channel.</text>
</comment>
<feature type="compositionally biased region" description="Polar residues" evidence="14">
    <location>
        <begin position="823"/>
        <end position="833"/>
    </location>
</feature>
<dbReference type="PRINTS" id="PR01176">
    <property type="entry name" value="GABABRECEPTR"/>
</dbReference>
<keyword evidence="19" id="KW-1185">Reference proteome</keyword>
<dbReference type="Pfam" id="PF00060">
    <property type="entry name" value="Lig_chan"/>
    <property type="match status" value="1"/>
</dbReference>
<dbReference type="InterPro" id="IPR015683">
    <property type="entry name" value="Ionotropic_Glu_rcpt"/>
</dbReference>
<dbReference type="GO" id="GO:0015276">
    <property type="term" value="F:ligand-gated monoatomic ion channel activity"/>
    <property type="evidence" value="ECO:0007669"/>
    <property type="project" value="InterPro"/>
</dbReference>
<dbReference type="PANTHER" id="PTHR34836:SF7">
    <property type="entry name" value="RECEPTOR LIGAND BINDING REGION DOMAIN-CONTAINING PROTEIN"/>
    <property type="match status" value="1"/>
</dbReference>
<dbReference type="InterPro" id="IPR001320">
    <property type="entry name" value="Iontro_rcpt_C"/>
</dbReference>
<dbReference type="InterPro" id="IPR044440">
    <property type="entry name" value="GABAb_receptor_plant_PBP1"/>
</dbReference>
<dbReference type="GO" id="GO:0016020">
    <property type="term" value="C:membrane"/>
    <property type="evidence" value="ECO:0007669"/>
    <property type="project" value="UniProtKB-SubCell"/>
</dbReference>
<proteinExistence type="inferred from homology"/>
<evidence type="ECO:0000313" key="18">
    <source>
        <dbReference type="EnsemblPlants" id="LPERR06G20660.1"/>
    </source>
</evidence>
<dbReference type="CDD" id="cd13686">
    <property type="entry name" value="GluR_Plant"/>
    <property type="match status" value="1"/>
</dbReference>
<dbReference type="FunFam" id="3.40.190.10:FF:000175">
    <property type="entry name" value="Glutamate receptor"/>
    <property type="match status" value="1"/>
</dbReference>
<comment type="subcellular location">
    <subcellularLocation>
        <location evidence="1">Membrane</location>
        <topology evidence="1">Multi-pass membrane protein</topology>
    </subcellularLocation>
</comment>
<feature type="signal peptide" evidence="16">
    <location>
        <begin position="1"/>
        <end position="25"/>
    </location>
</feature>
<keyword evidence="12 13" id="KW-0407">Ion channel</keyword>
<evidence type="ECO:0000256" key="2">
    <source>
        <dbReference type="ARBA" id="ARBA00008685"/>
    </source>
</evidence>
<organism evidence="18 19">
    <name type="scientific">Leersia perrieri</name>
    <dbReference type="NCBI Taxonomy" id="77586"/>
    <lineage>
        <taxon>Eukaryota</taxon>
        <taxon>Viridiplantae</taxon>
        <taxon>Streptophyta</taxon>
        <taxon>Embryophyta</taxon>
        <taxon>Tracheophyta</taxon>
        <taxon>Spermatophyta</taxon>
        <taxon>Magnoliopsida</taxon>
        <taxon>Liliopsida</taxon>
        <taxon>Poales</taxon>
        <taxon>Poaceae</taxon>
        <taxon>BOP clade</taxon>
        <taxon>Oryzoideae</taxon>
        <taxon>Oryzeae</taxon>
        <taxon>Oryzinae</taxon>
        <taxon>Leersia</taxon>
    </lineage>
</organism>
<evidence type="ECO:0000256" key="1">
    <source>
        <dbReference type="ARBA" id="ARBA00004141"/>
    </source>
</evidence>
<evidence type="ECO:0000256" key="13">
    <source>
        <dbReference type="PIRNR" id="PIRNR037090"/>
    </source>
</evidence>
<reference evidence="18 19" key="1">
    <citation type="submission" date="2012-08" db="EMBL/GenBank/DDBJ databases">
        <title>Oryza genome evolution.</title>
        <authorList>
            <person name="Wing R.A."/>
        </authorList>
    </citation>
    <scope>NUCLEOTIDE SEQUENCE</scope>
</reference>
<dbReference type="AlphaFoldDB" id="A0A0D9WTA5"/>
<dbReference type="SMART" id="SM00079">
    <property type="entry name" value="PBPe"/>
    <property type="match status" value="1"/>
</dbReference>
<comment type="similarity">
    <text evidence="2 13">Belongs to the glutamate-gated ion channel (TC 1.A.10.1) family.</text>
</comment>
<keyword evidence="4 15" id="KW-0812">Transmembrane</keyword>
<dbReference type="PIRSF" id="PIRSF037090">
    <property type="entry name" value="Iontro_Glu-like_rcpt_pln"/>
    <property type="match status" value="1"/>
</dbReference>
<evidence type="ECO:0000256" key="5">
    <source>
        <dbReference type="ARBA" id="ARBA00022729"/>
    </source>
</evidence>
<feature type="compositionally biased region" description="Basic and acidic residues" evidence="14">
    <location>
        <begin position="807"/>
        <end position="822"/>
    </location>
</feature>
<dbReference type="CDD" id="cd19990">
    <property type="entry name" value="PBP1_GABAb_receptor_plant"/>
    <property type="match status" value="1"/>
</dbReference>
<keyword evidence="5 16" id="KW-0732">Signal</keyword>
<evidence type="ECO:0000256" key="6">
    <source>
        <dbReference type="ARBA" id="ARBA00022989"/>
    </source>
</evidence>
<feature type="region of interest" description="Disordered" evidence="14">
    <location>
        <begin position="807"/>
        <end position="833"/>
    </location>
</feature>
<name>A0A0D9WTA5_9ORYZ</name>
<dbReference type="Gene3D" id="3.40.50.2300">
    <property type="match status" value="2"/>
</dbReference>
<sequence>MGGAPAATAAVVVLWLAFAGGEVAAAAGDRPSEVSIGALFTYDSVIGRAAQLAIELAVDEVNADRTVLDGTKLNLISQDTNCSGFIGTIEALQLMEKNVVAVIGPQSSGIGHVISHVVNELHVPLLSFAATDPTLSASEYPYFVRSTISDYFQMHAVASIVDYYQWKEVTAIFVDDDYGRGGVSALSDALALNRARISYKAAIPPVSNADMINDVLYRANMMESRVFVVHVNPDAGMRIFSIANKLRMMGSGYVWIVTDWLAAVLDSSRPGDLKTMSYMQGLIVLRQHCPESGTKKEFISKWNNIARNRSIASGLNSYGLYAYDSVWIVARAIDQLIDSGQKINFSADPRLHDSTNSTLRLSTLRLFDSGEQLLQQVLLTNFTGLTGQIQFDSDRNLVHPAYDILNIGDSEPHLIGYWSNYSGLSVATPESLYEKPPNRSTSAQQLSKVLWPGDTSTKPKGWVFPNNGQPLRVGVPNKPSFKELVSRDTGPDNVTGYCIEIFNAAIKLLPYPVPCHFIVIGDGSKNPDYDDIISMVAANNTVSALGRFVLIIWLFVVLIINSSYTASLTSILTVQQLATGITGLDSLLASALPIGYQAGKFTRNYLIEELNVPASRLVPLNTINEYADALNRGPKDGGVAAIVDEMPYVEIFLSYHCNFQIVGQEFTKEGWGFAFQRDSPLAADMSTAILQLSENGQLQRIHDEWLSRSSCSSDDGEMGATRLGLGSFWGLFLVCALICVFALVLFFARVCWQYYNYSGSEEANDPREDTASTAAAAVAVADEIQRRKPKRLGSFKELIQFVDKKEAEVRKSMKRRPSDKDNQAGSSDIQSMP</sequence>
<feature type="domain" description="Ionotropic glutamate receptor C-terminal" evidence="17">
    <location>
        <begin position="472"/>
        <end position="708"/>
    </location>
</feature>
<keyword evidence="3 13" id="KW-0813">Transport</keyword>
<evidence type="ECO:0000256" key="8">
    <source>
        <dbReference type="ARBA" id="ARBA00023136"/>
    </source>
</evidence>
<dbReference type="InterPro" id="IPR028082">
    <property type="entry name" value="Peripla_BP_I"/>
</dbReference>
<reference evidence="18" key="3">
    <citation type="submission" date="2015-04" db="UniProtKB">
        <authorList>
            <consortium name="EnsemblPlants"/>
        </authorList>
    </citation>
    <scope>IDENTIFICATION</scope>
</reference>
<protein>
    <recommendedName>
        <fullName evidence="13">Glutamate receptor</fullName>
    </recommendedName>
</protein>
<evidence type="ECO:0000256" key="10">
    <source>
        <dbReference type="ARBA" id="ARBA00023180"/>
    </source>
</evidence>
<evidence type="ECO:0000313" key="19">
    <source>
        <dbReference type="Proteomes" id="UP000032180"/>
    </source>
</evidence>
<dbReference type="Gramene" id="LPERR06G20660.2">
    <property type="protein sequence ID" value="LPERR06G20660.2"/>
    <property type="gene ID" value="LPERR06G20660"/>
</dbReference>
<dbReference type="FunFam" id="3.40.50.2300:FF:000081">
    <property type="entry name" value="Glutamate receptor"/>
    <property type="match status" value="1"/>
</dbReference>